<evidence type="ECO:0000313" key="15">
    <source>
        <dbReference type="Proteomes" id="UP001174909"/>
    </source>
</evidence>
<dbReference type="PANTHER" id="PTHR10890:SF3">
    <property type="entry name" value="CYSTEINE--TRNA LIGASE, CYTOPLASMIC"/>
    <property type="match status" value="1"/>
</dbReference>
<dbReference type="SUPFAM" id="SSF47323">
    <property type="entry name" value="Anticodon-binding domain of a subclass of class I aminoacyl-tRNA synthetases"/>
    <property type="match status" value="1"/>
</dbReference>
<dbReference type="AlphaFoldDB" id="A0AA35R915"/>
<dbReference type="PANTHER" id="PTHR10890">
    <property type="entry name" value="CYSTEINYL-TRNA SYNTHETASE"/>
    <property type="match status" value="1"/>
</dbReference>
<dbReference type="EMBL" id="CASHTH010000677">
    <property type="protein sequence ID" value="CAI8006331.1"/>
    <property type="molecule type" value="Genomic_DNA"/>
</dbReference>
<dbReference type="InterPro" id="IPR024909">
    <property type="entry name" value="Cys-tRNA/MSH_ligase"/>
</dbReference>
<dbReference type="InterPro" id="IPR014729">
    <property type="entry name" value="Rossmann-like_a/b/a_fold"/>
</dbReference>
<dbReference type="InterPro" id="IPR015803">
    <property type="entry name" value="Cys-tRNA-ligase"/>
</dbReference>
<feature type="domain" description="tRNA synthetases class I catalytic" evidence="13">
    <location>
        <begin position="44"/>
        <end position="446"/>
    </location>
</feature>
<feature type="region of interest" description="Disordered" evidence="12">
    <location>
        <begin position="644"/>
        <end position="708"/>
    </location>
</feature>
<dbReference type="SUPFAM" id="SSF52374">
    <property type="entry name" value="Nucleotidylyl transferase"/>
    <property type="match status" value="1"/>
</dbReference>
<evidence type="ECO:0000256" key="2">
    <source>
        <dbReference type="ARBA" id="ARBA00012832"/>
    </source>
</evidence>
<dbReference type="GO" id="GO:0004817">
    <property type="term" value="F:cysteine-tRNA ligase activity"/>
    <property type="evidence" value="ECO:0007669"/>
    <property type="project" value="UniProtKB-EC"/>
</dbReference>
<gene>
    <name evidence="14" type="ORF">GBAR_LOCUS4649</name>
</gene>
<dbReference type="GO" id="GO:0005737">
    <property type="term" value="C:cytoplasm"/>
    <property type="evidence" value="ECO:0007669"/>
    <property type="project" value="TreeGrafter"/>
</dbReference>
<evidence type="ECO:0000259" key="13">
    <source>
        <dbReference type="Pfam" id="PF01406"/>
    </source>
</evidence>
<keyword evidence="5" id="KW-0547">Nucleotide-binding</keyword>
<organism evidence="14 15">
    <name type="scientific">Geodia barretti</name>
    <name type="common">Barrett's horny sponge</name>
    <dbReference type="NCBI Taxonomy" id="519541"/>
    <lineage>
        <taxon>Eukaryota</taxon>
        <taxon>Metazoa</taxon>
        <taxon>Porifera</taxon>
        <taxon>Demospongiae</taxon>
        <taxon>Heteroscleromorpha</taxon>
        <taxon>Tetractinellida</taxon>
        <taxon>Astrophorina</taxon>
        <taxon>Geodiidae</taxon>
        <taxon>Geodia</taxon>
    </lineage>
</organism>
<keyword evidence="3 14" id="KW-0436">Ligase</keyword>
<dbReference type="Pfam" id="PF01406">
    <property type="entry name" value="tRNA-synt_1e"/>
    <property type="match status" value="1"/>
</dbReference>
<evidence type="ECO:0000256" key="12">
    <source>
        <dbReference type="SAM" id="MobiDB-lite"/>
    </source>
</evidence>
<dbReference type="HAMAP" id="MF_00041">
    <property type="entry name" value="Cys_tRNA_synth"/>
    <property type="match status" value="1"/>
</dbReference>
<dbReference type="GO" id="GO:0005524">
    <property type="term" value="F:ATP binding"/>
    <property type="evidence" value="ECO:0007669"/>
    <property type="project" value="UniProtKB-KW"/>
</dbReference>
<feature type="compositionally biased region" description="Basic and acidic residues" evidence="12">
    <location>
        <begin position="683"/>
        <end position="696"/>
    </location>
</feature>
<dbReference type="InterPro" id="IPR009080">
    <property type="entry name" value="tRNAsynth_Ia_anticodon-bd"/>
</dbReference>
<evidence type="ECO:0000256" key="10">
    <source>
        <dbReference type="ARBA" id="ARBA00031499"/>
    </source>
</evidence>
<keyword evidence="4" id="KW-0479">Metal-binding</keyword>
<keyword evidence="15" id="KW-1185">Reference proteome</keyword>
<evidence type="ECO:0000256" key="11">
    <source>
        <dbReference type="ARBA" id="ARBA00039362"/>
    </source>
</evidence>
<dbReference type="EC" id="6.1.1.16" evidence="2"/>
<evidence type="ECO:0000256" key="9">
    <source>
        <dbReference type="ARBA" id="ARBA00023146"/>
    </source>
</evidence>
<name>A0AA35R915_GEOBA</name>
<comment type="caution">
    <text evidence="14">The sequence shown here is derived from an EMBL/GenBank/DDBJ whole genome shotgun (WGS) entry which is preliminary data.</text>
</comment>
<evidence type="ECO:0000256" key="5">
    <source>
        <dbReference type="ARBA" id="ARBA00022741"/>
    </source>
</evidence>
<dbReference type="GO" id="GO:0006423">
    <property type="term" value="P:cysteinyl-tRNA aminoacylation"/>
    <property type="evidence" value="ECO:0007669"/>
    <property type="project" value="InterPro"/>
</dbReference>
<proteinExistence type="inferred from homology"/>
<dbReference type="PRINTS" id="PR00983">
    <property type="entry name" value="TRNASYNTHCYS"/>
</dbReference>
<dbReference type="InterPro" id="IPR032678">
    <property type="entry name" value="tRNA-synt_1_cat_dom"/>
</dbReference>
<evidence type="ECO:0000256" key="6">
    <source>
        <dbReference type="ARBA" id="ARBA00022833"/>
    </source>
</evidence>
<evidence type="ECO:0000313" key="14">
    <source>
        <dbReference type="EMBL" id="CAI8006331.1"/>
    </source>
</evidence>
<feature type="compositionally biased region" description="Basic and acidic residues" evidence="12">
    <location>
        <begin position="644"/>
        <end position="671"/>
    </location>
</feature>
<evidence type="ECO:0000256" key="8">
    <source>
        <dbReference type="ARBA" id="ARBA00022917"/>
    </source>
</evidence>
<comment type="cofactor">
    <cofactor evidence="1">
        <name>Zn(2+)</name>
        <dbReference type="ChEBI" id="CHEBI:29105"/>
    </cofactor>
</comment>
<dbReference type="CDD" id="cd00672">
    <property type="entry name" value="CysRS_core"/>
    <property type="match status" value="1"/>
</dbReference>
<dbReference type="NCBIfam" id="TIGR00435">
    <property type="entry name" value="cysS"/>
    <property type="match status" value="1"/>
</dbReference>
<dbReference type="Gene3D" id="3.40.50.620">
    <property type="entry name" value="HUPs"/>
    <property type="match status" value="1"/>
</dbReference>
<sequence length="731" mass="82621">MRACRAALLFISRPTSLCVRMDSSNAQSSELKLYNSLTRQKESFVPLAPPTVTWYSCGPTVYDAAHMGHARSYITFDILRRVLSDYFGYHVNYVMNITDIDDKIIRRARRNHLLENYTSDEPSLSSLVTDVNAALKPFTEKARRESDPDKQKMLQGVVEKVRTTLQEIATEEQSKNSVASLLSAAADPLSDWLDSRLGPHITDKSIFASLTQRFEQEFHCDMEALNVLPADVLTRVSEYVPEVVDYIQEIVAKGFAYESNGSVYFDVVKFSSAPDHTYAKLVPEAVGNLTALAEGEGELSAGGQAEKRAPNDFALWKASKAGEPEWPSPWGQGRPGWHIECSVMACDILGEKADIHTGGVDLKFPHHDNEIAQAEARYGSDQWMSFFLHSGHLTIAGCKMSKSLKNFITIKQALEKHSARQLRLAFLLHSWSATLDYSQATMREAQYYEKMFNEFFLTVKDLLRKQPKGVDSYLKFSDREKQLLCRLTEARAAVHAALCDSVDTPQAMRVMKELVNTSNIYLSEQSGQANARLLHSIASYLTAMLRVFGVISDSSPVGFPLATTQSSENMEEVVMPYLSLLADFREDVRKKALEVKDGDLLRVCDDLRDRKLGNLGVRMEDKEEGTVVKVVGRDTIQKERELERQAQQEKAKAKAEQKRRLEEAKRQREEQAAIPPDQMFRSQTDKYSKFDDKGIPTHDQTGKPLSDKQIKKLLKLWQAQEKKHAEHLNKM</sequence>
<dbReference type="Proteomes" id="UP001174909">
    <property type="component" value="Unassembled WGS sequence"/>
</dbReference>
<keyword evidence="8" id="KW-0648">Protein biosynthesis</keyword>
<protein>
    <recommendedName>
        <fullName evidence="11">Cysteine--tRNA ligase, cytoplasmic</fullName>
        <ecNumber evidence="2">6.1.1.16</ecNumber>
    </recommendedName>
    <alternativeName>
        <fullName evidence="10">Cysteinyl-tRNA synthetase</fullName>
    </alternativeName>
</protein>
<accession>A0AA35R915</accession>
<dbReference type="GO" id="GO:0046872">
    <property type="term" value="F:metal ion binding"/>
    <property type="evidence" value="ECO:0007669"/>
    <property type="project" value="UniProtKB-KW"/>
</dbReference>
<evidence type="ECO:0000256" key="7">
    <source>
        <dbReference type="ARBA" id="ARBA00022840"/>
    </source>
</evidence>
<keyword evidence="6" id="KW-0862">Zinc</keyword>
<evidence type="ECO:0000256" key="3">
    <source>
        <dbReference type="ARBA" id="ARBA00022598"/>
    </source>
</evidence>
<dbReference type="Gene3D" id="1.20.120.1910">
    <property type="entry name" value="Cysteine-tRNA ligase, C-terminal anti-codon recognition domain"/>
    <property type="match status" value="1"/>
</dbReference>
<evidence type="ECO:0000256" key="4">
    <source>
        <dbReference type="ARBA" id="ARBA00022723"/>
    </source>
</evidence>
<keyword evidence="7" id="KW-0067">ATP-binding</keyword>
<reference evidence="14" key="1">
    <citation type="submission" date="2023-03" db="EMBL/GenBank/DDBJ databases">
        <authorList>
            <person name="Steffen K."/>
            <person name="Cardenas P."/>
        </authorList>
    </citation>
    <scope>NUCLEOTIDE SEQUENCE</scope>
</reference>
<evidence type="ECO:0000256" key="1">
    <source>
        <dbReference type="ARBA" id="ARBA00001947"/>
    </source>
</evidence>
<keyword evidence="9" id="KW-0030">Aminoacyl-tRNA synthetase</keyword>